<sequence>MSRLALARIVAEELATVREFEQGSAIRGRPRRTEWSERLPGFGIRFYSTGRSVYIVQALMSGATRTVTLGSTNVLSKHEALKVARRVLLRAQIGDDPASERMRIRGAPSFADFLDLYWKRASPKWKARTLDTQTNYCRLYLGNAFPGKFIDEIDQADVLAWFNRVSNTGGPGAGNRCFDILRSMFNCAERWAYRPEGSNPCAFVRPNKRRKCERFLSDQEIARLGKVLDARRQTDPLRAIIIYMLLLTGCRRSEITDLRWGEVKGSRLLLHDSKTGPRTVWLGEEARILLSSLERRGPADHVFWSNLTKRPVRDIEGFWTQVKAEAGLPGVRLHDLRHSFASHAAVRSETLPMIGKLLGHAKLQSAARYAHLDDAPLLDAAERIGELIGEAMGECCSANGHAELNDCGIIHSALPMLPAN</sequence>
<reference evidence="6 7" key="1">
    <citation type="submission" date="2019-07" db="EMBL/GenBank/DDBJ databases">
        <title>Whole genome shotgun sequence of Novosphingobium sediminis NBRC 106119.</title>
        <authorList>
            <person name="Hosoyama A."/>
            <person name="Uohara A."/>
            <person name="Ohji S."/>
            <person name="Ichikawa N."/>
        </authorList>
    </citation>
    <scope>NUCLEOTIDE SEQUENCE [LARGE SCALE GENOMIC DNA]</scope>
    <source>
        <strain evidence="6 7">NBRC 106119</strain>
    </source>
</reference>
<evidence type="ECO:0000256" key="1">
    <source>
        <dbReference type="ARBA" id="ARBA00008857"/>
    </source>
</evidence>
<dbReference type="Proteomes" id="UP000321464">
    <property type="component" value="Unassembled WGS sequence"/>
</dbReference>
<dbReference type="Pfam" id="PF00589">
    <property type="entry name" value="Phage_integrase"/>
    <property type="match status" value="1"/>
</dbReference>
<keyword evidence="4" id="KW-0233">DNA recombination</keyword>
<keyword evidence="2" id="KW-0229">DNA integration</keyword>
<evidence type="ECO:0000259" key="5">
    <source>
        <dbReference type="PROSITE" id="PS51898"/>
    </source>
</evidence>
<dbReference type="EMBL" id="BJYR01000027">
    <property type="protein sequence ID" value="GEO01797.1"/>
    <property type="molecule type" value="Genomic_DNA"/>
</dbReference>
<comment type="similarity">
    <text evidence="1">Belongs to the 'phage' integrase family.</text>
</comment>
<dbReference type="RefSeq" id="WP_147161114.1">
    <property type="nucleotide sequence ID" value="NZ_BJYR01000027.1"/>
</dbReference>
<dbReference type="PANTHER" id="PTHR30349:SF64">
    <property type="entry name" value="PROPHAGE INTEGRASE INTD-RELATED"/>
    <property type="match status" value="1"/>
</dbReference>
<gene>
    <name evidence="6" type="ORF">NSE01_36290</name>
</gene>
<dbReference type="InterPro" id="IPR013762">
    <property type="entry name" value="Integrase-like_cat_sf"/>
</dbReference>
<dbReference type="InterPro" id="IPR050090">
    <property type="entry name" value="Tyrosine_recombinase_XerCD"/>
</dbReference>
<evidence type="ECO:0000256" key="4">
    <source>
        <dbReference type="ARBA" id="ARBA00023172"/>
    </source>
</evidence>
<dbReference type="PANTHER" id="PTHR30349">
    <property type="entry name" value="PHAGE INTEGRASE-RELATED"/>
    <property type="match status" value="1"/>
</dbReference>
<dbReference type="GO" id="GO:0006310">
    <property type="term" value="P:DNA recombination"/>
    <property type="evidence" value="ECO:0007669"/>
    <property type="project" value="UniProtKB-KW"/>
</dbReference>
<dbReference type="CDD" id="cd00796">
    <property type="entry name" value="INT_Rci_Hp1_C"/>
    <property type="match status" value="1"/>
</dbReference>
<dbReference type="GO" id="GO:0003677">
    <property type="term" value="F:DNA binding"/>
    <property type="evidence" value="ECO:0007669"/>
    <property type="project" value="UniProtKB-KW"/>
</dbReference>
<dbReference type="InterPro" id="IPR038488">
    <property type="entry name" value="Integrase_DNA-bd_sf"/>
</dbReference>
<dbReference type="AlphaFoldDB" id="A0A512AQD0"/>
<organism evidence="6 7">
    <name type="scientific">Novosphingobium sediminis</name>
    <dbReference type="NCBI Taxonomy" id="707214"/>
    <lineage>
        <taxon>Bacteria</taxon>
        <taxon>Pseudomonadati</taxon>
        <taxon>Pseudomonadota</taxon>
        <taxon>Alphaproteobacteria</taxon>
        <taxon>Sphingomonadales</taxon>
        <taxon>Sphingomonadaceae</taxon>
        <taxon>Novosphingobium</taxon>
    </lineage>
</organism>
<dbReference type="Gene3D" id="1.10.150.130">
    <property type="match status" value="1"/>
</dbReference>
<keyword evidence="3" id="KW-0238">DNA-binding</keyword>
<proteinExistence type="inferred from homology"/>
<protein>
    <submittedName>
        <fullName evidence="6">Integrase</fullName>
    </submittedName>
</protein>
<evidence type="ECO:0000313" key="6">
    <source>
        <dbReference type="EMBL" id="GEO01797.1"/>
    </source>
</evidence>
<dbReference type="Gene3D" id="1.10.443.10">
    <property type="entry name" value="Intergrase catalytic core"/>
    <property type="match status" value="1"/>
</dbReference>
<evidence type="ECO:0000256" key="3">
    <source>
        <dbReference type="ARBA" id="ARBA00023125"/>
    </source>
</evidence>
<feature type="domain" description="Tyr recombinase" evidence="5">
    <location>
        <begin position="211"/>
        <end position="382"/>
    </location>
</feature>
<evidence type="ECO:0000256" key="2">
    <source>
        <dbReference type="ARBA" id="ARBA00022908"/>
    </source>
</evidence>
<keyword evidence="7" id="KW-1185">Reference proteome</keyword>
<dbReference type="PROSITE" id="PS51898">
    <property type="entry name" value="TYR_RECOMBINASE"/>
    <property type="match status" value="1"/>
</dbReference>
<dbReference type="InterPro" id="IPR002104">
    <property type="entry name" value="Integrase_catalytic"/>
</dbReference>
<dbReference type="OrthoDB" id="7615137at2"/>
<evidence type="ECO:0000313" key="7">
    <source>
        <dbReference type="Proteomes" id="UP000321464"/>
    </source>
</evidence>
<dbReference type="InterPro" id="IPR011010">
    <property type="entry name" value="DNA_brk_join_enz"/>
</dbReference>
<dbReference type="SUPFAM" id="SSF56349">
    <property type="entry name" value="DNA breaking-rejoining enzymes"/>
    <property type="match status" value="1"/>
</dbReference>
<name>A0A512AQD0_9SPHN</name>
<comment type="caution">
    <text evidence="6">The sequence shown here is derived from an EMBL/GenBank/DDBJ whole genome shotgun (WGS) entry which is preliminary data.</text>
</comment>
<dbReference type="Gene3D" id="3.30.160.390">
    <property type="entry name" value="Integrase, DNA-binding domain"/>
    <property type="match status" value="1"/>
</dbReference>
<dbReference type="GO" id="GO:0015074">
    <property type="term" value="P:DNA integration"/>
    <property type="evidence" value="ECO:0007669"/>
    <property type="project" value="UniProtKB-KW"/>
</dbReference>
<dbReference type="InterPro" id="IPR010998">
    <property type="entry name" value="Integrase_recombinase_N"/>
</dbReference>
<accession>A0A512AQD0</accession>